<reference evidence="1 2" key="1">
    <citation type="journal article" date="2009" name="Stand. Genomic Sci.">
        <title>Complete genome sequence of Halomicrobium mukohataei type strain (arg-2).</title>
        <authorList>
            <person name="Tindall B.J."/>
            <person name="Schneider S."/>
            <person name="Lapidus A."/>
            <person name="Copeland A."/>
            <person name="Glavina Del Rio T."/>
            <person name="Nolan M."/>
            <person name="Lucas S."/>
            <person name="Chen F."/>
            <person name="Tice H."/>
            <person name="Cheng J.F."/>
            <person name="Saunders E."/>
            <person name="Bruce D."/>
            <person name="Goodwin L."/>
            <person name="Pitluck S."/>
            <person name="Mikhailova N."/>
            <person name="Pati A."/>
            <person name="Ivanova N."/>
            <person name="Mavrommatis K."/>
            <person name="Chen A."/>
            <person name="Palaniappan K."/>
            <person name="Chain P."/>
            <person name="Land M."/>
            <person name="Hauser L."/>
            <person name="Chang Y.J."/>
            <person name="Jeffries C.D."/>
            <person name="Brettin T."/>
            <person name="Han C."/>
            <person name="Rohde M."/>
            <person name="Goker M."/>
            <person name="Bristow J."/>
            <person name="Eisen J.A."/>
            <person name="Markowitz V."/>
            <person name="Hugenholtz P."/>
            <person name="Klenk H.P."/>
            <person name="Kyrpides N.C."/>
            <person name="Detter J.C."/>
        </authorList>
    </citation>
    <scope>NUCLEOTIDE SEQUENCE [LARGE SCALE GENOMIC DNA]</scope>
    <source>
        <strain evidence="2">ATCC 700874 / DSM 12286 / JCM 9738 / NCIMB 13541</strain>
    </source>
</reference>
<dbReference type="EMBL" id="CP001688">
    <property type="protein sequence ID" value="ACV48202.1"/>
    <property type="molecule type" value="Genomic_DNA"/>
</dbReference>
<sequence>MSSAAKGGLWAPLVVKIYAKNGPHVAPPARLR</sequence>
<evidence type="ECO:0000313" key="1">
    <source>
        <dbReference type="EMBL" id="ACV48202.1"/>
    </source>
</evidence>
<dbReference type="AlphaFoldDB" id="C7NW73"/>
<evidence type="ECO:0000313" key="2">
    <source>
        <dbReference type="Proteomes" id="UP000001746"/>
    </source>
</evidence>
<name>C7NW73_HALMD</name>
<protein>
    <submittedName>
        <fullName evidence="1">Uncharacterized protein</fullName>
    </submittedName>
</protein>
<proteinExistence type="predicted"/>
<dbReference type="HOGENOM" id="CLU_3387431_0_0_2"/>
<keyword evidence="2" id="KW-1185">Reference proteome</keyword>
<dbReference type="KEGG" id="hmu:Hmuk_2089"/>
<organism evidence="1 2">
    <name type="scientific">Halomicrobium mukohataei (strain ATCC 700874 / DSM 12286 / JCM 9738 / NCIMB 13541)</name>
    <name type="common">Haloarcula mukohataei</name>
    <dbReference type="NCBI Taxonomy" id="485914"/>
    <lineage>
        <taxon>Archaea</taxon>
        <taxon>Methanobacteriati</taxon>
        <taxon>Methanobacteriota</taxon>
        <taxon>Stenosarchaea group</taxon>
        <taxon>Halobacteria</taxon>
        <taxon>Halobacteriales</taxon>
        <taxon>Haloarculaceae</taxon>
        <taxon>Halomicrobium</taxon>
    </lineage>
</organism>
<gene>
    <name evidence="1" type="ordered locus">Hmuk_2089</name>
</gene>
<dbReference type="Proteomes" id="UP000001746">
    <property type="component" value="Chromosome"/>
</dbReference>
<dbReference type="STRING" id="485914.Hmuk_2089"/>
<accession>C7NW73</accession>